<gene>
    <name evidence="2" type="ORF">I6K02_03490</name>
</gene>
<protein>
    <submittedName>
        <fullName evidence="2">Uncharacterized protein</fullName>
    </submittedName>
</protein>
<name>A0A892I7R5_9BURK</name>
<dbReference type="Proteomes" id="UP000625568">
    <property type="component" value="Chromosome 1"/>
</dbReference>
<sequence>MQSYRSESALRSLLALMQSADRSKRSAPAPARSHAKPPTRAQFIGRPRVCNAAETLPRDAARSIAKDVVLAMIADRAARRVRESVAGLPRCVIADAKRQVPEFKRPS</sequence>
<reference evidence="2 3" key="1">
    <citation type="submission" date="2021-02" db="EMBL/GenBank/DDBJ databases">
        <title>FDA dAtabase for Regulatory Grade micrObial Sequences (FDA-ARGOS): Supporting development and validation of Infectious Disease Dx tests.</title>
        <authorList>
            <person name="Minogue T."/>
            <person name="Wolcott M."/>
            <person name="Wasieloski L."/>
            <person name="Aguilar W."/>
            <person name="Moore D."/>
            <person name="Jaissle J."/>
            <person name="Tallon L."/>
            <person name="Sadzewicz L."/>
            <person name="Zhao X."/>
            <person name="Boylan J."/>
            <person name="Ott S."/>
            <person name="Bowen H."/>
            <person name="Vavikolanu K."/>
            <person name="Mehta A."/>
            <person name="Aluvathingal J."/>
            <person name="Nadendla S."/>
            <person name="Yan Y."/>
            <person name="Sichtig H."/>
        </authorList>
    </citation>
    <scope>NUCLEOTIDE SEQUENCE [LARGE SCALE GENOMIC DNA]</scope>
    <source>
        <strain evidence="2 3">FDAARGOS_1272</strain>
    </source>
</reference>
<dbReference type="AlphaFoldDB" id="A0A892I7R5"/>
<evidence type="ECO:0000313" key="3">
    <source>
        <dbReference type="Proteomes" id="UP000625568"/>
    </source>
</evidence>
<keyword evidence="3" id="KW-1185">Reference proteome</keyword>
<evidence type="ECO:0000256" key="1">
    <source>
        <dbReference type="SAM" id="MobiDB-lite"/>
    </source>
</evidence>
<proteinExistence type="predicted"/>
<dbReference type="RefSeq" id="WP_123806814.1">
    <property type="nucleotide sequence ID" value="NZ_CABVPR010000033.1"/>
</dbReference>
<evidence type="ECO:0000313" key="2">
    <source>
        <dbReference type="EMBL" id="QRO78976.1"/>
    </source>
</evidence>
<dbReference type="EMBL" id="CP069482">
    <property type="protein sequence ID" value="QRO78976.1"/>
    <property type="molecule type" value="Genomic_DNA"/>
</dbReference>
<feature type="region of interest" description="Disordered" evidence="1">
    <location>
        <begin position="15"/>
        <end position="42"/>
    </location>
</feature>
<dbReference type="GeneID" id="93125659"/>
<organism evidence="2 3">
    <name type="scientific">Burkholderia dolosa</name>
    <dbReference type="NCBI Taxonomy" id="152500"/>
    <lineage>
        <taxon>Bacteria</taxon>
        <taxon>Pseudomonadati</taxon>
        <taxon>Pseudomonadota</taxon>
        <taxon>Betaproteobacteria</taxon>
        <taxon>Burkholderiales</taxon>
        <taxon>Burkholderiaceae</taxon>
        <taxon>Burkholderia</taxon>
        <taxon>Burkholderia cepacia complex</taxon>
    </lineage>
</organism>
<accession>A0A892I7R5</accession>